<dbReference type="STRING" id="1705394.SP60_03695"/>
<dbReference type="Proteomes" id="UP000058020">
    <property type="component" value="Chromosome"/>
</dbReference>
<keyword evidence="2" id="KW-1185">Reference proteome</keyword>
<evidence type="ECO:0000313" key="1">
    <source>
        <dbReference type="EMBL" id="ALE52399.1"/>
    </source>
</evidence>
<protein>
    <submittedName>
        <fullName evidence="1">Sulfur relay protein DsrC</fullName>
    </submittedName>
</protein>
<dbReference type="EMBL" id="CP010552">
    <property type="protein sequence ID" value="ALE52399.1"/>
    <property type="molecule type" value="Genomic_DNA"/>
</dbReference>
<gene>
    <name evidence="1" type="ORF">SP60_03695</name>
</gene>
<reference evidence="1 2" key="1">
    <citation type="journal article" date="2015" name="Genome Announc.">
        <title>Genome Sequence of 'Candidatus Thioglobus autotrophica' Strain EF1, a Chemoautotroph from the SUP05 Clade of Marine Gammaproteobacteria.</title>
        <authorList>
            <person name="Shah V."/>
            <person name="Morris R.M."/>
        </authorList>
    </citation>
    <scope>NUCLEOTIDE SEQUENCE [LARGE SCALE GENOMIC DNA]</scope>
    <source>
        <strain evidence="1 2">EF1</strain>
    </source>
</reference>
<accession>A0A0M4PKF3</accession>
<dbReference type="KEGG" id="tho:SP60_03695"/>
<dbReference type="OrthoDB" id="9799857at2"/>
<evidence type="ECO:0000313" key="2">
    <source>
        <dbReference type="Proteomes" id="UP000058020"/>
    </source>
</evidence>
<organism evidence="1 2">
    <name type="scientific">Candidatus Thioglobus autotrophicus</name>
    <dbReference type="NCBI Taxonomy" id="1705394"/>
    <lineage>
        <taxon>Bacteria</taxon>
        <taxon>Pseudomonadati</taxon>
        <taxon>Pseudomonadota</taxon>
        <taxon>Gammaproteobacteria</taxon>
        <taxon>Candidatus Pseudothioglobaceae</taxon>
        <taxon>Candidatus Thioglobus</taxon>
    </lineage>
</organism>
<proteinExistence type="predicted"/>
<dbReference type="RefSeq" id="WP_053951343.1">
    <property type="nucleotide sequence ID" value="NZ_CP010552.1"/>
</dbReference>
<dbReference type="AlphaFoldDB" id="A0A0M4PKF3"/>
<sequence length="60" mass="7012">MLLISEIMIGNPQIDSFEELVVVLKTISKASDERFFRMDVKPDYADVPDNWEDRLEAAFY</sequence>
<name>A0A0M4PKF3_9GAMM</name>